<sequence length="218" mass="23206">MDPAAPDLPYRDRRHAGEVLAGHLAHWRDRPGLLVLALPRGGVAVAAPVAAALDAVLDVLVVRKLGLPWQPEYAVGALASGGIEVLQPEAASLPAATLREIVDRESAELARRERLYRGDRPRAAIAGRPVLIVDDGLATGATMLAAARAVRRQAPSMLGVAVPVGARSSCRQLTGVADEVVCVAMPEPFRAVSLWYRDFPQAEDEEVRELLAQAKVPA</sequence>
<evidence type="ECO:0000313" key="2">
    <source>
        <dbReference type="EMBL" id="MBK0393285.1"/>
    </source>
</evidence>
<dbReference type="EMBL" id="JAEDAO010000001">
    <property type="protein sequence ID" value="MBK0393285.1"/>
    <property type="molecule type" value="Genomic_DNA"/>
</dbReference>
<protein>
    <submittedName>
        <fullName evidence="2">Phosphoribosyltransferase</fullName>
    </submittedName>
</protein>
<keyword evidence="3" id="KW-1185">Reference proteome</keyword>
<dbReference type="Gene3D" id="3.30.1310.20">
    <property type="entry name" value="PRTase-like"/>
    <property type="match status" value="1"/>
</dbReference>
<organism evidence="2 3">
    <name type="scientific">Ramlibacter algicola</name>
    <dbReference type="NCBI Taxonomy" id="2795217"/>
    <lineage>
        <taxon>Bacteria</taxon>
        <taxon>Pseudomonadati</taxon>
        <taxon>Pseudomonadota</taxon>
        <taxon>Betaproteobacteria</taxon>
        <taxon>Burkholderiales</taxon>
        <taxon>Comamonadaceae</taxon>
        <taxon>Ramlibacter</taxon>
    </lineage>
</organism>
<dbReference type="InterPro" id="IPR029057">
    <property type="entry name" value="PRTase-like"/>
</dbReference>
<dbReference type="Gene3D" id="3.40.50.2020">
    <property type="match status" value="1"/>
</dbReference>
<dbReference type="GO" id="GO:0016757">
    <property type="term" value="F:glycosyltransferase activity"/>
    <property type="evidence" value="ECO:0007669"/>
    <property type="project" value="UniProtKB-KW"/>
</dbReference>
<comment type="caution">
    <text evidence="2">The sequence shown here is derived from an EMBL/GenBank/DDBJ whole genome shotgun (WGS) entry which is preliminary data.</text>
</comment>
<dbReference type="InterPro" id="IPR000836">
    <property type="entry name" value="PRTase_dom"/>
</dbReference>
<dbReference type="RefSeq" id="WP_200788264.1">
    <property type="nucleotide sequence ID" value="NZ_JAEDAO010000001.1"/>
</dbReference>
<dbReference type="SUPFAM" id="SSF53271">
    <property type="entry name" value="PRTase-like"/>
    <property type="match status" value="1"/>
</dbReference>
<dbReference type="CDD" id="cd06223">
    <property type="entry name" value="PRTases_typeI"/>
    <property type="match status" value="1"/>
</dbReference>
<dbReference type="Pfam" id="PF00156">
    <property type="entry name" value="Pribosyltran"/>
    <property type="match status" value="1"/>
</dbReference>
<keyword evidence="2" id="KW-0808">Transferase</keyword>
<accession>A0A934Q1A3</accession>
<dbReference type="Proteomes" id="UP000617041">
    <property type="component" value="Unassembled WGS sequence"/>
</dbReference>
<name>A0A934Q1A3_9BURK</name>
<gene>
    <name evidence="2" type="ORF">I8E28_11845</name>
</gene>
<feature type="domain" description="Phosphoribosyltransferase" evidence="1">
    <location>
        <begin position="32"/>
        <end position="169"/>
    </location>
</feature>
<evidence type="ECO:0000313" key="3">
    <source>
        <dbReference type="Proteomes" id="UP000617041"/>
    </source>
</evidence>
<proteinExistence type="predicted"/>
<dbReference type="AlphaFoldDB" id="A0A934Q1A3"/>
<evidence type="ECO:0000259" key="1">
    <source>
        <dbReference type="Pfam" id="PF00156"/>
    </source>
</evidence>
<reference evidence="2" key="1">
    <citation type="submission" date="2020-12" db="EMBL/GenBank/DDBJ databases">
        <title>Ramlibacter sp. nov., isolated from a freshwater alga, Cryptomonas.</title>
        <authorList>
            <person name="Kim H.M."/>
            <person name="Jeon C.O."/>
        </authorList>
    </citation>
    <scope>NUCLEOTIDE SEQUENCE</scope>
    <source>
        <strain evidence="2">CrO1</strain>
    </source>
</reference>
<keyword evidence="2" id="KW-0328">Glycosyltransferase</keyword>